<dbReference type="InterPro" id="IPR017930">
    <property type="entry name" value="Myb_dom"/>
</dbReference>
<dbReference type="InterPro" id="IPR030657">
    <property type="entry name" value="TERF2"/>
</dbReference>
<dbReference type="Gene3D" id="1.25.40.210">
    <property type="entry name" value="Telomere repeat-binding factor, dimerisation domain"/>
    <property type="match status" value="1"/>
</dbReference>
<dbReference type="PANTHER" id="PTHR46833">
    <property type="entry name" value="TELOMERIC REPEAT-BINDING FACTOR 2 TERF2"/>
    <property type="match status" value="1"/>
</dbReference>
<dbReference type="GO" id="GO:0042803">
    <property type="term" value="F:protein homodimerization activity"/>
    <property type="evidence" value="ECO:0007669"/>
    <property type="project" value="InterPro"/>
</dbReference>
<reference evidence="11" key="1">
    <citation type="submission" date="2025-08" db="UniProtKB">
        <authorList>
            <consortium name="RefSeq"/>
        </authorList>
    </citation>
    <scope>IDENTIFICATION</scope>
</reference>
<dbReference type="Proteomes" id="UP000515150">
    <property type="component" value="Chromosome 3"/>
</dbReference>
<keyword evidence="2" id="KW-0158">Chromosome</keyword>
<comment type="subcellular location">
    <subcellularLocation>
        <location evidence="1">Chromosome</location>
        <location evidence="1">Telomere</location>
    </subcellularLocation>
</comment>
<evidence type="ECO:0000256" key="4">
    <source>
        <dbReference type="ARBA" id="ARBA00023125"/>
    </source>
</evidence>
<dbReference type="GO" id="GO:0098505">
    <property type="term" value="F:G-rich strand telomeric DNA binding"/>
    <property type="evidence" value="ECO:0007669"/>
    <property type="project" value="TreeGrafter"/>
</dbReference>
<dbReference type="PANTHER" id="PTHR46833:SF1">
    <property type="entry name" value="TELOMERIC REPEAT-BINDING FACTOR 2"/>
    <property type="match status" value="1"/>
</dbReference>
<dbReference type="KEGG" id="bspl:114852322"/>
<dbReference type="OrthoDB" id="608866at2759"/>
<keyword evidence="4" id="KW-0238">DNA-binding</keyword>
<dbReference type="RefSeq" id="XP_029000473.1">
    <property type="nucleotide sequence ID" value="XM_029144640.2"/>
</dbReference>
<sequence length="618" mass="70299">MAAGEIVIESVVNRWIVDYHGFRALEFFRRNQYDEFCSVRDILHTVLDRPVQSTNATKTKIQVLQFLSRINDGDNLEKSFETDESVSPLESALMILENWQKCSTPHEGLPFEKVCSSVKEMMVGILIRKCKFDRAEEMLKKHFPKPMVGKKATFMSLIRQKQNKHRIIEQMDFHQFKLEMLSFCQKLCTFDVPFLHKVANEAFNKSQQNDRAAPEEEESSHSSSPQPVSWKLTVIQKNRLKAAYKAMVNSSEEKSFAQLEEEVEREGQARKEDFMCLSHTHKQLTTQENVTEEETLQKESGSPIEASPADEPSQTDADLQTQGGTLSNTPSVAQLVIQPDSQVSLKCSIAPRELQIEVRTEEVAESPIKSSKPDLQCPVTENEIPKPTRRIPRRLDKTHSRASASCPELTEDSEEDHDASVSNEENESHSTPNRNSTKSKRSLLDFEEDPNEGSSTFRSPVQKRCKQRATNPLSKDSCNADNIAITDSSLDSSPSPPRLHAVPQTSSTPQNVSTQDKGRTLKKWNQLFREAKESKETWSDSESNDSIKVNNGLDESTVSNSGSRKRKWTKTETEMLKEGVKRFGEGSWKEILSAYKFNNRTNVNLKDRWRTMKNSNMV</sequence>
<dbReference type="GO" id="GO:1905839">
    <property type="term" value="P:negative regulation of telomeric D-loop disassembly"/>
    <property type="evidence" value="ECO:0007669"/>
    <property type="project" value="TreeGrafter"/>
</dbReference>
<dbReference type="PROSITE" id="PS50090">
    <property type="entry name" value="MYB_LIKE"/>
    <property type="match status" value="1"/>
</dbReference>
<dbReference type="SUPFAM" id="SSF63600">
    <property type="entry name" value="Telomeric repeat binding factor (TRF) dimerisation domain"/>
    <property type="match status" value="1"/>
</dbReference>
<dbReference type="CDD" id="cd11660">
    <property type="entry name" value="SANT_TRF"/>
    <property type="match status" value="1"/>
</dbReference>
<dbReference type="GO" id="GO:0061820">
    <property type="term" value="P:telomeric D-loop disassembly"/>
    <property type="evidence" value="ECO:0007669"/>
    <property type="project" value="TreeGrafter"/>
</dbReference>
<dbReference type="GO" id="GO:0070198">
    <property type="term" value="P:protein localization to chromosome, telomeric region"/>
    <property type="evidence" value="ECO:0007669"/>
    <property type="project" value="TreeGrafter"/>
</dbReference>
<dbReference type="CTD" id="192316"/>
<feature type="compositionally biased region" description="Polar residues" evidence="7">
    <location>
        <begin position="312"/>
        <end position="327"/>
    </location>
</feature>
<evidence type="ECO:0000313" key="11">
    <source>
        <dbReference type="RefSeq" id="XP_029000473.1"/>
    </source>
</evidence>
<feature type="domain" description="Myb-like" evidence="8">
    <location>
        <begin position="560"/>
        <end position="613"/>
    </location>
</feature>
<feature type="region of interest" description="Disordered" evidence="7">
    <location>
        <begin position="281"/>
        <end position="327"/>
    </location>
</feature>
<dbReference type="GO" id="GO:0032208">
    <property type="term" value="P:negative regulation of telomere maintenance via recombination"/>
    <property type="evidence" value="ECO:0007669"/>
    <property type="project" value="TreeGrafter"/>
</dbReference>
<name>A0A6P7M2P8_BETSP</name>
<dbReference type="SMART" id="SM00717">
    <property type="entry name" value="SANT"/>
    <property type="match status" value="1"/>
</dbReference>
<dbReference type="InterPro" id="IPR009057">
    <property type="entry name" value="Homeodomain-like_sf"/>
</dbReference>
<dbReference type="Pfam" id="PF00249">
    <property type="entry name" value="Myb_DNA-binding"/>
    <property type="match status" value="1"/>
</dbReference>
<evidence type="ECO:0000256" key="5">
    <source>
        <dbReference type="ARBA" id="ARBA00023242"/>
    </source>
</evidence>
<feature type="compositionally biased region" description="Polar residues" evidence="7">
    <location>
        <begin position="503"/>
        <end position="515"/>
    </location>
</feature>
<dbReference type="GO" id="GO:0070187">
    <property type="term" value="C:shelterin complex"/>
    <property type="evidence" value="ECO:0007669"/>
    <property type="project" value="TreeGrafter"/>
</dbReference>
<dbReference type="GO" id="GO:0031627">
    <property type="term" value="P:telomeric loop formation"/>
    <property type="evidence" value="ECO:0007669"/>
    <property type="project" value="TreeGrafter"/>
</dbReference>
<keyword evidence="5" id="KW-0539">Nucleus</keyword>
<dbReference type="Pfam" id="PF08558">
    <property type="entry name" value="TRF"/>
    <property type="match status" value="1"/>
</dbReference>
<dbReference type="Gene3D" id="1.10.10.60">
    <property type="entry name" value="Homeodomain-like"/>
    <property type="match status" value="1"/>
</dbReference>
<dbReference type="InterPro" id="IPR013867">
    <property type="entry name" value="Telomere_rpt-bd_fac_dimer_dom"/>
</dbReference>
<dbReference type="GO" id="GO:0031848">
    <property type="term" value="P:protection from non-homologous end joining at telomere"/>
    <property type="evidence" value="ECO:0007669"/>
    <property type="project" value="InterPro"/>
</dbReference>
<evidence type="ECO:0000256" key="7">
    <source>
        <dbReference type="SAM" id="MobiDB-lite"/>
    </source>
</evidence>
<feature type="region of interest" description="Disordered" evidence="7">
    <location>
        <begin position="205"/>
        <end position="230"/>
    </location>
</feature>
<dbReference type="GO" id="GO:0032210">
    <property type="term" value="P:regulation of telomere maintenance via telomerase"/>
    <property type="evidence" value="ECO:0007669"/>
    <property type="project" value="TreeGrafter"/>
</dbReference>
<feature type="domain" description="HTH myb-type" evidence="9">
    <location>
        <begin position="560"/>
        <end position="617"/>
    </location>
</feature>
<dbReference type="GO" id="GO:0003720">
    <property type="term" value="F:telomerase activity"/>
    <property type="evidence" value="ECO:0007669"/>
    <property type="project" value="TreeGrafter"/>
</dbReference>
<keyword evidence="10" id="KW-1185">Reference proteome</keyword>
<evidence type="ECO:0000256" key="3">
    <source>
        <dbReference type="ARBA" id="ARBA00022895"/>
    </source>
</evidence>
<evidence type="ECO:0000256" key="2">
    <source>
        <dbReference type="ARBA" id="ARBA00022454"/>
    </source>
</evidence>
<dbReference type="GeneID" id="114852322"/>
<dbReference type="GO" id="GO:0005654">
    <property type="term" value="C:nucleoplasm"/>
    <property type="evidence" value="ECO:0007669"/>
    <property type="project" value="UniProtKB-ARBA"/>
</dbReference>
<evidence type="ECO:0000313" key="10">
    <source>
        <dbReference type="Proteomes" id="UP000515150"/>
    </source>
</evidence>
<accession>A0A6P7M2P8</accession>
<feature type="compositionally biased region" description="Polar residues" evidence="7">
    <location>
        <begin position="540"/>
        <end position="562"/>
    </location>
</feature>
<dbReference type="InParanoid" id="A0A6P7M2P8"/>
<dbReference type="PROSITE" id="PS51294">
    <property type="entry name" value="HTH_MYB"/>
    <property type="match status" value="1"/>
</dbReference>
<feature type="region of interest" description="Disordered" evidence="7">
    <location>
        <begin position="533"/>
        <end position="567"/>
    </location>
</feature>
<feature type="region of interest" description="Disordered" evidence="7">
    <location>
        <begin position="361"/>
        <end position="520"/>
    </location>
</feature>
<dbReference type="InterPro" id="IPR001005">
    <property type="entry name" value="SANT/Myb"/>
</dbReference>
<evidence type="ECO:0000259" key="9">
    <source>
        <dbReference type="PROSITE" id="PS51294"/>
    </source>
</evidence>
<gene>
    <name evidence="11" type="primary">terfa</name>
</gene>
<feature type="compositionally biased region" description="Polar residues" evidence="7">
    <location>
        <begin position="468"/>
        <end position="480"/>
    </location>
</feature>
<keyword evidence="6" id="KW-0131">Cell cycle</keyword>
<evidence type="ECO:0000256" key="1">
    <source>
        <dbReference type="ARBA" id="ARBA00004574"/>
    </source>
</evidence>
<dbReference type="AlphaFoldDB" id="A0A6P7M2P8"/>
<proteinExistence type="predicted"/>
<evidence type="ECO:0000259" key="8">
    <source>
        <dbReference type="PROSITE" id="PS50090"/>
    </source>
</evidence>
<organism evidence="10 11">
    <name type="scientific">Betta splendens</name>
    <name type="common">Siamese fighting fish</name>
    <dbReference type="NCBI Taxonomy" id="158456"/>
    <lineage>
        <taxon>Eukaryota</taxon>
        <taxon>Metazoa</taxon>
        <taxon>Chordata</taxon>
        <taxon>Craniata</taxon>
        <taxon>Vertebrata</taxon>
        <taxon>Euteleostomi</taxon>
        <taxon>Actinopterygii</taxon>
        <taxon>Neopterygii</taxon>
        <taxon>Teleostei</taxon>
        <taxon>Neoteleostei</taxon>
        <taxon>Acanthomorphata</taxon>
        <taxon>Anabantaria</taxon>
        <taxon>Anabantiformes</taxon>
        <taxon>Anabantoidei</taxon>
        <taxon>Osphronemidae</taxon>
        <taxon>Betta</taxon>
    </lineage>
</organism>
<keyword evidence="3" id="KW-0779">Telomere</keyword>
<dbReference type="GO" id="GO:0003691">
    <property type="term" value="F:double-stranded telomeric DNA binding"/>
    <property type="evidence" value="ECO:0007669"/>
    <property type="project" value="TreeGrafter"/>
</dbReference>
<protein>
    <submittedName>
        <fullName evidence="11">Telomeric repeat binding factor a</fullName>
    </submittedName>
</protein>
<evidence type="ECO:0000256" key="6">
    <source>
        <dbReference type="ARBA" id="ARBA00023306"/>
    </source>
</evidence>
<dbReference type="SUPFAM" id="SSF46689">
    <property type="entry name" value="Homeodomain-like"/>
    <property type="match status" value="1"/>
</dbReference>
<dbReference type="InterPro" id="IPR036507">
    <property type="entry name" value="Telomere_rpt-bd_fac_dimer_sf"/>
</dbReference>